<dbReference type="AlphaFoldDB" id="A0A2K9E5M8"/>
<dbReference type="KEGG" id="hsc:HVS_08860"/>
<dbReference type="InterPro" id="IPR001719">
    <property type="entry name" value="AP_endonuc_2"/>
</dbReference>
<dbReference type="GO" id="GO:0006284">
    <property type="term" value="P:base-excision repair"/>
    <property type="evidence" value="ECO:0007669"/>
    <property type="project" value="TreeGrafter"/>
</dbReference>
<evidence type="ECO:0000313" key="3">
    <source>
        <dbReference type="Proteomes" id="UP000233534"/>
    </source>
</evidence>
<keyword evidence="2" id="KW-0378">Hydrolase</keyword>
<keyword evidence="3" id="KW-1185">Reference proteome</keyword>
<keyword evidence="2" id="KW-0255">Endonuclease</keyword>
<evidence type="ECO:0000259" key="1">
    <source>
        <dbReference type="Pfam" id="PF01261"/>
    </source>
</evidence>
<organism evidence="2 3">
    <name type="scientific">Acetivibrio saccincola</name>
    <dbReference type="NCBI Taxonomy" id="1677857"/>
    <lineage>
        <taxon>Bacteria</taxon>
        <taxon>Bacillati</taxon>
        <taxon>Bacillota</taxon>
        <taxon>Clostridia</taxon>
        <taxon>Eubacteriales</taxon>
        <taxon>Oscillospiraceae</taxon>
        <taxon>Acetivibrio</taxon>
    </lineage>
</organism>
<dbReference type="PANTHER" id="PTHR21445">
    <property type="entry name" value="ENDONUCLEASE IV ENDODEOXYRIBONUCLEASE IV"/>
    <property type="match status" value="1"/>
</dbReference>
<dbReference type="PANTHER" id="PTHR21445:SF0">
    <property type="entry name" value="APURINIC-APYRIMIDINIC ENDONUCLEASE"/>
    <property type="match status" value="1"/>
</dbReference>
<proteinExistence type="predicted"/>
<dbReference type="SUPFAM" id="SSF51658">
    <property type="entry name" value="Xylose isomerase-like"/>
    <property type="match status" value="1"/>
</dbReference>
<gene>
    <name evidence="2" type="primary">nfo</name>
    <name evidence="2" type="ORF">HVS_08860</name>
</gene>
<feature type="domain" description="Xylose isomerase-like TIM barrel" evidence="1">
    <location>
        <begin position="41"/>
        <end position="287"/>
    </location>
</feature>
<dbReference type="GO" id="GO:0003906">
    <property type="term" value="F:DNA-(apurinic or apyrimidinic site) endonuclease activity"/>
    <property type="evidence" value="ECO:0007669"/>
    <property type="project" value="TreeGrafter"/>
</dbReference>
<dbReference type="EMBL" id="CP025197">
    <property type="protein sequence ID" value="AUG57678.1"/>
    <property type="molecule type" value="Genomic_DNA"/>
</dbReference>
<name>A0A2K9E5M8_9FIRM</name>
<dbReference type="GO" id="GO:0008081">
    <property type="term" value="F:phosphoric diester hydrolase activity"/>
    <property type="evidence" value="ECO:0007669"/>
    <property type="project" value="TreeGrafter"/>
</dbReference>
<dbReference type="Gene3D" id="3.20.20.150">
    <property type="entry name" value="Divalent-metal-dependent TIM barrel enzymes"/>
    <property type="match status" value="1"/>
</dbReference>
<keyword evidence="2" id="KW-0540">Nuclease</keyword>
<sequence length="300" mass="34387">MLYLVWYNTFLWVIILTRFGPSGNPESFYNAGYKSSVDMPKWLSNMGLSAYEYQCNRGVRIGKELAERIGKEALKYDIFLSIHAPYYINLASPEKEKRKKSINYIIETLKAAKWMGAKRIVVHTGSYSKVDKKWALDTVKKELSHVIKEADASGYSDITICPEILGKNNQLGSLEEILDLCSIDERLIPTVDFAHLHARGQGSLNSPAEFEKVWYILENSLGRERVKNIHCHFSRVEFTKGGEKKHWTLKDTEFGPEFSHLAEIILKKNIEPVIICESREMMAEDALEMKKIYQKLKGGV</sequence>
<reference evidence="2 3" key="1">
    <citation type="submission" date="2017-12" db="EMBL/GenBank/DDBJ databases">
        <title>Complete genome sequence of Herbivorax saccincola GGR1, a novel Cellulosome-producing hydrolytic bacterium in a thermophilic biogas plant, established by Illumina and Nanopore MinION sequencing.</title>
        <authorList>
            <person name="Pechtl A."/>
            <person name="Ruckert C."/>
            <person name="Koeck D.E."/>
            <person name="Maus I."/>
            <person name="Winkler A."/>
            <person name="Kalinowski J."/>
            <person name="Puhler A."/>
            <person name="Schwarz W.W."/>
            <person name="Zverlov V.V."/>
            <person name="Schluter A."/>
            <person name="Liebl W."/>
        </authorList>
    </citation>
    <scope>NUCLEOTIDE SEQUENCE [LARGE SCALE GENOMIC DNA]</scope>
    <source>
        <strain evidence="3">SR1</strain>
    </source>
</reference>
<accession>A0A2K9E5M8</accession>
<dbReference type="Proteomes" id="UP000233534">
    <property type="component" value="Chromosome"/>
</dbReference>
<dbReference type="InterPro" id="IPR013022">
    <property type="entry name" value="Xyl_isomerase-like_TIM-brl"/>
</dbReference>
<dbReference type="Pfam" id="PF01261">
    <property type="entry name" value="AP_endonuc_2"/>
    <property type="match status" value="1"/>
</dbReference>
<protein>
    <submittedName>
        <fullName evidence="2">Putative endonuclease 4</fullName>
        <ecNumber evidence="2">3.1.21.2</ecNumber>
    </submittedName>
</protein>
<dbReference type="InterPro" id="IPR036237">
    <property type="entry name" value="Xyl_isomerase-like_sf"/>
</dbReference>
<evidence type="ECO:0000313" key="2">
    <source>
        <dbReference type="EMBL" id="AUG57678.1"/>
    </source>
</evidence>
<dbReference type="SMART" id="SM00518">
    <property type="entry name" value="AP2Ec"/>
    <property type="match status" value="1"/>
</dbReference>
<dbReference type="EC" id="3.1.21.2" evidence="2"/>
<dbReference type="GO" id="GO:0008270">
    <property type="term" value="F:zinc ion binding"/>
    <property type="evidence" value="ECO:0007669"/>
    <property type="project" value="InterPro"/>
</dbReference>
<dbReference type="GO" id="GO:0008833">
    <property type="term" value="F:deoxyribonuclease IV (phage-T4-induced) activity"/>
    <property type="evidence" value="ECO:0007669"/>
    <property type="project" value="UniProtKB-EC"/>
</dbReference>
<dbReference type="GO" id="GO:0003677">
    <property type="term" value="F:DNA binding"/>
    <property type="evidence" value="ECO:0007669"/>
    <property type="project" value="InterPro"/>
</dbReference>